<comment type="similarity">
    <text evidence="6">Belongs to the ABC-2 integral membrane protein family.</text>
</comment>
<evidence type="ECO:0000256" key="2">
    <source>
        <dbReference type="ARBA" id="ARBA00022692"/>
    </source>
</evidence>
<accession>A0ABV2WMP0</accession>
<reference evidence="8 9" key="1">
    <citation type="submission" date="2024-06" db="EMBL/GenBank/DDBJ databases">
        <title>The Natural Products Discovery Center: Release of the First 8490 Sequenced Strains for Exploring Actinobacteria Biosynthetic Diversity.</title>
        <authorList>
            <person name="Kalkreuter E."/>
            <person name="Kautsar S.A."/>
            <person name="Yang D."/>
            <person name="Bader C.D."/>
            <person name="Teijaro C.N."/>
            <person name="Fluegel L."/>
            <person name="Davis C.M."/>
            <person name="Simpson J.R."/>
            <person name="Lauterbach L."/>
            <person name="Steele A.D."/>
            <person name="Gui C."/>
            <person name="Meng S."/>
            <person name="Li G."/>
            <person name="Viehrig K."/>
            <person name="Ye F."/>
            <person name="Su P."/>
            <person name="Kiefer A.F."/>
            <person name="Nichols A."/>
            <person name="Cepeda A.J."/>
            <person name="Yan W."/>
            <person name="Fan B."/>
            <person name="Jiang Y."/>
            <person name="Adhikari A."/>
            <person name="Zheng C.-J."/>
            <person name="Schuster L."/>
            <person name="Cowan T.M."/>
            <person name="Smanski M.J."/>
            <person name="Chevrette M.G."/>
            <person name="De Carvalho L.P.S."/>
            <person name="Shen B."/>
        </authorList>
    </citation>
    <scope>NUCLEOTIDE SEQUENCE [LARGE SCALE GENOMIC DNA]</scope>
    <source>
        <strain evidence="8 9">NPDC019708</strain>
    </source>
</reference>
<evidence type="ECO:0000256" key="3">
    <source>
        <dbReference type="ARBA" id="ARBA00022989"/>
    </source>
</evidence>
<organism evidence="8 9">
    <name type="scientific">Nocardia rhamnosiphila</name>
    <dbReference type="NCBI Taxonomy" id="426716"/>
    <lineage>
        <taxon>Bacteria</taxon>
        <taxon>Bacillati</taxon>
        <taxon>Actinomycetota</taxon>
        <taxon>Actinomycetes</taxon>
        <taxon>Mycobacteriales</taxon>
        <taxon>Nocardiaceae</taxon>
        <taxon>Nocardia</taxon>
    </lineage>
</organism>
<gene>
    <name evidence="8" type="ORF">ABZ510_09835</name>
</gene>
<dbReference type="InterPro" id="IPR047817">
    <property type="entry name" value="ABC2_TM_bact-type"/>
</dbReference>
<feature type="transmembrane region" description="Helical" evidence="6">
    <location>
        <begin position="58"/>
        <end position="78"/>
    </location>
</feature>
<keyword evidence="3 6" id="KW-1133">Transmembrane helix</keyword>
<keyword evidence="2 6" id="KW-0812">Transmembrane</keyword>
<feature type="transmembrane region" description="Helical" evidence="6">
    <location>
        <begin position="172"/>
        <end position="195"/>
    </location>
</feature>
<evidence type="ECO:0000313" key="8">
    <source>
        <dbReference type="EMBL" id="MEU1952152.1"/>
    </source>
</evidence>
<evidence type="ECO:0000256" key="6">
    <source>
        <dbReference type="RuleBase" id="RU361157"/>
    </source>
</evidence>
<evidence type="ECO:0000256" key="1">
    <source>
        <dbReference type="ARBA" id="ARBA00004141"/>
    </source>
</evidence>
<feature type="transmembrane region" description="Helical" evidence="6">
    <location>
        <begin position="202"/>
        <end position="227"/>
    </location>
</feature>
<dbReference type="InterPro" id="IPR052902">
    <property type="entry name" value="ABC-2_transporter"/>
</dbReference>
<dbReference type="PROSITE" id="PS51012">
    <property type="entry name" value="ABC_TM2"/>
    <property type="match status" value="1"/>
</dbReference>
<comment type="caution">
    <text evidence="8">The sequence shown here is derived from an EMBL/GenBank/DDBJ whole genome shotgun (WGS) entry which is preliminary data.</text>
</comment>
<evidence type="ECO:0000259" key="7">
    <source>
        <dbReference type="PROSITE" id="PS51012"/>
    </source>
</evidence>
<protein>
    <recommendedName>
        <fullName evidence="6">Transport permease protein</fullName>
    </recommendedName>
</protein>
<dbReference type="InterPro" id="IPR000412">
    <property type="entry name" value="ABC_2_transport"/>
</dbReference>
<dbReference type="RefSeq" id="WP_356956799.1">
    <property type="nucleotide sequence ID" value="NZ_JBEYBD010000007.1"/>
</dbReference>
<name>A0ABV2WMP0_9NOCA</name>
<keyword evidence="9" id="KW-1185">Reference proteome</keyword>
<keyword evidence="5" id="KW-0046">Antibiotic resistance</keyword>
<evidence type="ECO:0000256" key="5">
    <source>
        <dbReference type="ARBA" id="ARBA00023251"/>
    </source>
</evidence>
<keyword evidence="4 6" id="KW-0472">Membrane</keyword>
<feature type="transmembrane region" description="Helical" evidence="6">
    <location>
        <begin position="90"/>
        <end position="114"/>
    </location>
</feature>
<dbReference type="EMBL" id="JBEYBF010000005">
    <property type="protein sequence ID" value="MEU1952152.1"/>
    <property type="molecule type" value="Genomic_DNA"/>
</dbReference>
<evidence type="ECO:0000256" key="4">
    <source>
        <dbReference type="ARBA" id="ARBA00023136"/>
    </source>
</evidence>
<dbReference type="Proteomes" id="UP001550628">
    <property type="component" value="Unassembled WGS sequence"/>
</dbReference>
<feature type="transmembrane region" description="Helical" evidence="6">
    <location>
        <begin position="260"/>
        <end position="279"/>
    </location>
</feature>
<feature type="transmembrane region" description="Helical" evidence="6">
    <location>
        <begin position="145"/>
        <end position="166"/>
    </location>
</feature>
<evidence type="ECO:0000313" key="9">
    <source>
        <dbReference type="Proteomes" id="UP001550628"/>
    </source>
</evidence>
<dbReference type="InterPro" id="IPR013525">
    <property type="entry name" value="ABC2_TM"/>
</dbReference>
<dbReference type="PANTHER" id="PTHR43027">
    <property type="entry name" value="DOXORUBICIN RESISTANCE ABC TRANSPORTER PERMEASE PROTEIN DRRC-RELATED"/>
    <property type="match status" value="1"/>
</dbReference>
<comment type="subcellular location">
    <subcellularLocation>
        <location evidence="6">Cell membrane</location>
        <topology evidence="6">Multi-pass membrane protein</topology>
    </subcellularLocation>
    <subcellularLocation>
        <location evidence="1">Membrane</location>
        <topology evidence="1">Multi-pass membrane protein</topology>
    </subcellularLocation>
</comment>
<keyword evidence="6" id="KW-0813">Transport</keyword>
<dbReference type="PANTHER" id="PTHR43027:SF1">
    <property type="entry name" value="DOXORUBICIN RESISTANCE ABC TRANSPORTER PERMEASE PROTEIN DRRC-RELATED"/>
    <property type="match status" value="1"/>
</dbReference>
<sequence>MSVIERPTATGTEELPVHTAALDLPRVEPRSERSLVVWAVHSSIQCKRLLTAWLRDPATTIQTIVYPALTLVMFWIVLDDSISGFTGKPAIYGTVPMITLVAAMTGAVVSALGFKVEKATGLLGRFWTMPIHRAASLTGRLFAEVIRISITTVIIIAVGFALGFRFDQGPWAALGLMGIPILFGLAFAVFITALAASTEGPLLVQLVAIFMNLLLFFNSGFVPVFAYPSWLRSTVENQPMSCAIEAMKGLSLGGPVAEPLIDTLLWVVGAILVFGYPAVRGYRKSAERSG</sequence>
<dbReference type="PIRSF" id="PIRSF006648">
    <property type="entry name" value="DrrB"/>
    <property type="match status" value="1"/>
</dbReference>
<feature type="domain" description="ABC transmembrane type-2" evidence="7">
    <location>
        <begin position="58"/>
        <end position="285"/>
    </location>
</feature>
<keyword evidence="6" id="KW-1003">Cell membrane</keyword>
<proteinExistence type="inferred from homology"/>
<dbReference type="Pfam" id="PF01061">
    <property type="entry name" value="ABC2_membrane"/>
    <property type="match status" value="1"/>
</dbReference>